<name>A0ABW4KYU0_9BURK</name>
<keyword evidence="2" id="KW-0732">Signal</keyword>
<evidence type="ECO:0000313" key="4">
    <source>
        <dbReference type="Proteomes" id="UP001597304"/>
    </source>
</evidence>
<sequence length="113" mass="11310">MTKFASIAAAAALSALFAGNAMAQVPASGEGPLFLNETQAVSTVSRSAVQNEAVAQRPASGVFDGSTVAQSTAGVSREAVRQEAIAHRPASGAFDGSTVAQQYRSAPTQAAGE</sequence>
<accession>A0ABW4KYU0</accession>
<organism evidence="3 4">
    <name type="scientific">Ottowia flava</name>
    <dbReference type="NCBI Taxonomy" id="2675430"/>
    <lineage>
        <taxon>Bacteria</taxon>
        <taxon>Pseudomonadati</taxon>
        <taxon>Pseudomonadota</taxon>
        <taxon>Betaproteobacteria</taxon>
        <taxon>Burkholderiales</taxon>
        <taxon>Comamonadaceae</taxon>
        <taxon>Ottowia</taxon>
    </lineage>
</organism>
<comment type="caution">
    <text evidence="3">The sequence shown here is derived from an EMBL/GenBank/DDBJ whole genome shotgun (WGS) entry which is preliminary data.</text>
</comment>
<feature type="signal peptide" evidence="2">
    <location>
        <begin position="1"/>
        <end position="23"/>
    </location>
</feature>
<gene>
    <name evidence="3" type="ORF">ACFSF0_16820</name>
</gene>
<evidence type="ECO:0000256" key="2">
    <source>
        <dbReference type="SAM" id="SignalP"/>
    </source>
</evidence>
<dbReference type="EMBL" id="JBHUEJ010000037">
    <property type="protein sequence ID" value="MFD1712269.1"/>
    <property type="molecule type" value="Genomic_DNA"/>
</dbReference>
<evidence type="ECO:0000313" key="3">
    <source>
        <dbReference type="EMBL" id="MFD1712269.1"/>
    </source>
</evidence>
<dbReference type="RefSeq" id="WP_147914263.1">
    <property type="nucleotide sequence ID" value="NZ_JBHUEJ010000037.1"/>
</dbReference>
<feature type="compositionally biased region" description="Polar residues" evidence="1">
    <location>
        <begin position="98"/>
        <end position="113"/>
    </location>
</feature>
<protein>
    <recommendedName>
        <fullName evidence="5">Alpha/beta hydrolase</fullName>
    </recommendedName>
</protein>
<reference evidence="4" key="1">
    <citation type="journal article" date="2019" name="Int. J. Syst. Evol. Microbiol.">
        <title>The Global Catalogue of Microorganisms (GCM) 10K type strain sequencing project: providing services to taxonomists for standard genome sequencing and annotation.</title>
        <authorList>
            <consortium name="The Broad Institute Genomics Platform"/>
            <consortium name="The Broad Institute Genome Sequencing Center for Infectious Disease"/>
            <person name="Wu L."/>
            <person name="Ma J."/>
        </authorList>
    </citation>
    <scope>NUCLEOTIDE SEQUENCE [LARGE SCALE GENOMIC DNA]</scope>
    <source>
        <strain evidence="4">LMG 29247</strain>
    </source>
</reference>
<evidence type="ECO:0008006" key="5">
    <source>
        <dbReference type="Google" id="ProtNLM"/>
    </source>
</evidence>
<keyword evidence="4" id="KW-1185">Reference proteome</keyword>
<feature type="region of interest" description="Disordered" evidence="1">
    <location>
        <begin position="90"/>
        <end position="113"/>
    </location>
</feature>
<feature type="chain" id="PRO_5046912380" description="Alpha/beta hydrolase" evidence="2">
    <location>
        <begin position="24"/>
        <end position="113"/>
    </location>
</feature>
<proteinExistence type="predicted"/>
<dbReference type="Proteomes" id="UP001597304">
    <property type="component" value="Unassembled WGS sequence"/>
</dbReference>
<evidence type="ECO:0000256" key="1">
    <source>
        <dbReference type="SAM" id="MobiDB-lite"/>
    </source>
</evidence>